<dbReference type="PANTHER" id="PTHR28013:SF3">
    <property type="entry name" value="PROTEIN DCV1-RELATED"/>
    <property type="match status" value="1"/>
</dbReference>
<evidence type="ECO:0000256" key="4">
    <source>
        <dbReference type="ARBA" id="ARBA00023136"/>
    </source>
</evidence>
<comment type="subcellular location">
    <subcellularLocation>
        <location evidence="1">Membrane</location>
        <topology evidence="1">Multi-pass membrane protein</topology>
    </subcellularLocation>
</comment>
<name>A0A1E3IBD2_9TREE</name>
<dbReference type="PANTHER" id="PTHR28013">
    <property type="entry name" value="PROTEIN DCV1-RELATED"/>
    <property type="match status" value="1"/>
</dbReference>
<keyword evidence="3" id="KW-1133">Transmembrane helix</keyword>
<gene>
    <name evidence="5" type="ORF">L203_102797</name>
</gene>
<dbReference type="GO" id="GO:0005886">
    <property type="term" value="C:plasma membrane"/>
    <property type="evidence" value="ECO:0007669"/>
    <property type="project" value="InterPro"/>
</dbReference>
<proteinExistence type="predicted"/>
<dbReference type="AlphaFoldDB" id="A0A1E3IBD2"/>
<organism evidence="5 6">
    <name type="scientific">Cryptococcus depauperatus CBS 7841</name>
    <dbReference type="NCBI Taxonomy" id="1295531"/>
    <lineage>
        <taxon>Eukaryota</taxon>
        <taxon>Fungi</taxon>
        <taxon>Dikarya</taxon>
        <taxon>Basidiomycota</taxon>
        <taxon>Agaricomycotina</taxon>
        <taxon>Tremellomycetes</taxon>
        <taxon>Tremellales</taxon>
        <taxon>Cryptococcaceae</taxon>
        <taxon>Cryptococcus</taxon>
    </lineage>
</organism>
<dbReference type="InterPro" id="IPR051380">
    <property type="entry name" value="pH-response_reg_palI/RIM9"/>
</dbReference>
<keyword evidence="2" id="KW-0812">Transmembrane</keyword>
<dbReference type="KEGG" id="cdep:91087008"/>
<reference evidence="5" key="3">
    <citation type="submission" date="2024-01" db="EMBL/GenBank/DDBJ databases">
        <authorList>
            <person name="Coelho M.A."/>
            <person name="David-Palma M."/>
            <person name="Shea T."/>
            <person name="Sun S."/>
            <person name="Cuomo C.A."/>
            <person name="Heitman J."/>
        </authorList>
    </citation>
    <scope>NUCLEOTIDE SEQUENCE</scope>
    <source>
        <strain evidence="5">CBS 7841</strain>
    </source>
</reference>
<accession>A0A1E3IBD2</accession>
<keyword evidence="4" id="KW-0472">Membrane</keyword>
<dbReference type="Pfam" id="PF06687">
    <property type="entry name" value="SUR7"/>
    <property type="match status" value="1"/>
</dbReference>
<dbReference type="RefSeq" id="XP_066068314.1">
    <property type="nucleotide sequence ID" value="XM_066212217.1"/>
</dbReference>
<dbReference type="VEuPathDB" id="FungiDB:L203_04599"/>
<dbReference type="GO" id="GO:0032153">
    <property type="term" value="C:cell division site"/>
    <property type="evidence" value="ECO:0007669"/>
    <property type="project" value="TreeGrafter"/>
</dbReference>
<evidence type="ECO:0000313" key="5">
    <source>
        <dbReference type="EMBL" id="WVN87614.1"/>
    </source>
</evidence>
<evidence type="ECO:0000256" key="2">
    <source>
        <dbReference type="ARBA" id="ARBA00022692"/>
    </source>
</evidence>
<reference evidence="5" key="1">
    <citation type="submission" date="2016-06" db="EMBL/GenBank/DDBJ databases">
        <authorList>
            <person name="Cuomo C."/>
            <person name="Litvintseva A."/>
            <person name="Heitman J."/>
            <person name="Chen Y."/>
            <person name="Sun S."/>
            <person name="Springer D."/>
            <person name="Dromer F."/>
            <person name="Young S."/>
            <person name="Zeng Q."/>
            <person name="Chapman S."/>
            <person name="Gujja S."/>
            <person name="Saif S."/>
            <person name="Birren B."/>
        </authorList>
    </citation>
    <scope>NUCLEOTIDE SEQUENCE</scope>
    <source>
        <strain evidence="5">CBS 7841</strain>
    </source>
</reference>
<reference evidence="5" key="2">
    <citation type="journal article" date="2022" name="Elife">
        <title>Obligate sexual reproduction of a homothallic fungus closely related to the Cryptococcus pathogenic species complex.</title>
        <authorList>
            <person name="Passer A.R."/>
            <person name="Clancey S.A."/>
            <person name="Shea T."/>
            <person name="David-Palma M."/>
            <person name="Averette A.F."/>
            <person name="Boekhout T."/>
            <person name="Porcel B.M."/>
            <person name="Nowrousian M."/>
            <person name="Cuomo C.A."/>
            <person name="Sun S."/>
            <person name="Heitman J."/>
            <person name="Coelho M.A."/>
        </authorList>
    </citation>
    <scope>NUCLEOTIDE SEQUENCE</scope>
    <source>
        <strain evidence="5">CBS 7841</strain>
    </source>
</reference>
<keyword evidence="6" id="KW-1185">Reference proteome</keyword>
<dbReference type="InterPro" id="IPR009571">
    <property type="entry name" value="SUR7/Rim9-like_fungi"/>
</dbReference>
<evidence type="ECO:0000256" key="1">
    <source>
        <dbReference type="ARBA" id="ARBA00004141"/>
    </source>
</evidence>
<dbReference type="GeneID" id="91087008"/>
<protein>
    <submittedName>
        <fullName evidence="5">Uncharacterized protein</fullName>
    </submittedName>
</protein>
<dbReference type="OrthoDB" id="2354757at2759"/>
<evidence type="ECO:0000313" key="6">
    <source>
        <dbReference type="Proteomes" id="UP000094043"/>
    </source>
</evidence>
<dbReference type="EMBL" id="CP143786">
    <property type="protein sequence ID" value="WVN87614.1"/>
    <property type="molecule type" value="Genomic_DNA"/>
</dbReference>
<dbReference type="Proteomes" id="UP000094043">
    <property type="component" value="Chromosome 3"/>
</dbReference>
<dbReference type="GO" id="GO:0035838">
    <property type="term" value="C:growing cell tip"/>
    <property type="evidence" value="ECO:0007669"/>
    <property type="project" value="TreeGrafter"/>
</dbReference>
<evidence type="ECO:0000256" key="3">
    <source>
        <dbReference type="ARBA" id="ARBA00022989"/>
    </source>
</evidence>
<sequence>MPLGPIHCGSLLLLVATVLLLVTSISTPVIHNISFLDIKSGNSKATFGVFGYCSNIIGKDQCSSRHLGYDIARVTGTLTNHSYINKSLDGATKALVLHPIATAIAFLSFLIAIGSDHIGYLCAALVAFVAFLVSLVAMALDFAIFGIIRHEINSNTSASASFSAAIWLTLAATIILFFSTFIVCFSCCTNRRRVRDREYAPPMTQTSGYQKRRWWKRGTY</sequence>